<dbReference type="InterPro" id="IPR038353">
    <property type="entry name" value="Decorin-db_sf"/>
</dbReference>
<accession>Q9ZH92</accession>
<dbReference type="InterPro" id="IPR003332">
    <property type="entry name" value="Decorin-bd"/>
</dbReference>
<evidence type="ECO:0000256" key="1">
    <source>
        <dbReference type="SAM" id="SignalP"/>
    </source>
</evidence>
<feature type="chain" id="PRO_5004338864" evidence="1">
    <location>
        <begin position="20"/>
        <end position="181"/>
    </location>
</feature>
<reference evidence="2" key="1">
    <citation type="journal article" date="1998" name="Infect. Immun.">
        <title>Molecular analysis of sequence heterogeneity among genes encoding decorin binding proteins A and B of Borrelia burgdorferi sensu lato.</title>
        <authorList>
            <person name="Roberts W.C."/>
            <person name="Mullikin B.A."/>
            <person name="Lathigra R."/>
            <person name="Hanson M.S."/>
        </authorList>
    </citation>
    <scope>NUCLEOTIDE SEQUENCE</scope>
    <source>
        <strain evidence="2">PGau</strain>
    </source>
</reference>
<evidence type="ECO:0000313" key="2">
    <source>
        <dbReference type="EMBL" id="AAC70048.1"/>
    </source>
</evidence>
<keyword evidence="1" id="KW-0732">Signal</keyword>
<dbReference type="NCBIfam" id="NF033713">
    <property type="entry name" value="DbpA"/>
    <property type="match status" value="1"/>
</dbReference>
<feature type="signal peptide" evidence="1">
    <location>
        <begin position="1"/>
        <end position="19"/>
    </location>
</feature>
<gene>
    <name evidence="2" type="primary">dbpA</name>
</gene>
<dbReference type="InterPro" id="IPR054923">
    <property type="entry name" value="Decorin_bind_prot_A"/>
</dbReference>
<protein>
    <submittedName>
        <fullName evidence="2">Decorin binding protein A</fullName>
    </submittedName>
</protein>
<dbReference type="Pfam" id="PF02352">
    <property type="entry name" value="Decorin_bind"/>
    <property type="match status" value="1"/>
</dbReference>
<organism evidence="2">
    <name type="scientific">Borreliella afzelii</name>
    <name type="common">Borrelia afzelii</name>
    <dbReference type="NCBI Taxonomy" id="29518"/>
    <lineage>
        <taxon>Bacteria</taxon>
        <taxon>Pseudomonadati</taxon>
        <taxon>Spirochaetota</taxon>
        <taxon>Spirochaetia</taxon>
        <taxon>Spirochaetales</taxon>
        <taxon>Borreliaceae</taxon>
        <taxon>Borreliella</taxon>
    </lineage>
</organism>
<sequence length="181" mass="19782">MIKYNKIILTLTLLASLLAACGLTGETKLRLESSAQEIKDEVDKIRAEAVTEGVNFDAFTDTQTGSKVAENPFIIKAKIRTTSVALKFIQAIKEEAEKLKESGSSSQFSALYDIMLDIAAPIQKIGIKDMIKTVTQEAEKTPTTTAEGIITIAKAMEVKLNRVKNKNEEALKKKSENATTT</sequence>
<name>Q9ZH92_BORAF</name>
<dbReference type="PROSITE" id="PS51257">
    <property type="entry name" value="PROKAR_LIPOPROTEIN"/>
    <property type="match status" value="1"/>
</dbReference>
<proteinExistence type="predicted"/>
<dbReference type="EMBL" id="AF069270">
    <property type="protein sequence ID" value="AAC70048.1"/>
    <property type="molecule type" value="Genomic_DNA"/>
</dbReference>
<dbReference type="Gene3D" id="1.20.1420.40">
    <property type="entry name" value="Decorin-binding protein"/>
    <property type="match status" value="1"/>
</dbReference>
<dbReference type="AlphaFoldDB" id="Q9ZH92"/>